<evidence type="ECO:0000256" key="4">
    <source>
        <dbReference type="ARBA" id="ARBA00011881"/>
    </source>
</evidence>
<evidence type="ECO:0000256" key="15">
    <source>
        <dbReference type="HAMAP-Rule" id="MF_00581"/>
    </source>
</evidence>
<gene>
    <name evidence="15" type="primary">argG</name>
    <name evidence="19" type="ORF">FHX40_2231</name>
</gene>
<dbReference type="NCBIfam" id="TIGR00032">
    <property type="entry name" value="argG"/>
    <property type="match status" value="1"/>
</dbReference>
<dbReference type="EMBL" id="VFPQ01000001">
    <property type="protein sequence ID" value="TQM75521.1"/>
    <property type="molecule type" value="Genomic_DNA"/>
</dbReference>
<sequence length="482" mass="52075">MSKVLTSLPVGERVGIAFSGGLDTSVAVAWMREKGAVPCAYTADVGQYDEPDIASVPGRATAYGAEVARLVDCKAALVEEGLAALACGAFHIRSGGRVYFNTTPLGRAVTGTLLVRAMLEDGVQIWGDGSTFKGNDIERFYRYGLLANPSLRIYKPWLDPAFVAELGGRTEMSKWLAERGLPYRDSVEKAYSTDANIWGATHEAKALEHLDNGIEIVEPIMGVRFWDPKVEIEPEDVTIGFQQGRPVTINGKEFASAVDLVLEANAIGGRHGLGMSDQIENRIIEAKSRGIYEAPGMALLHIAYERLVNAIHNEDTITAYHVEGRRLGRLLYEGRWLDPQALMLREALQRWVGAAITGEVTLRLRRGDDYSILDTQGEGFSYHPDKLSMERVEDAAFGPLDRIGQLTMRNLDIADSRAKLERYAELGMVGSPHPALVGAAPVTASKLIGTMPAGGAEAIASGGPAETGDELLDSAAMESGTD</sequence>
<dbReference type="NCBIfam" id="NF003779">
    <property type="entry name" value="PRK05370.1"/>
    <property type="match status" value="1"/>
</dbReference>
<feature type="binding site" evidence="15">
    <location>
        <begin position="17"/>
        <end position="25"/>
    </location>
    <ligand>
        <name>ATP</name>
        <dbReference type="ChEBI" id="CHEBI:30616"/>
    </ligand>
</feature>
<evidence type="ECO:0000256" key="11">
    <source>
        <dbReference type="ARBA" id="ARBA00022741"/>
    </source>
</evidence>
<feature type="binding site" evidence="15">
    <location>
        <position position="99"/>
    </location>
    <ligand>
        <name>L-citrulline</name>
        <dbReference type="ChEBI" id="CHEBI:57743"/>
    </ligand>
</feature>
<comment type="catalytic activity">
    <reaction evidence="14 15">
        <text>L-citrulline + L-aspartate + ATP = 2-(N(omega)-L-arginino)succinate + AMP + diphosphate + H(+)</text>
        <dbReference type="Rhea" id="RHEA:10932"/>
        <dbReference type="ChEBI" id="CHEBI:15378"/>
        <dbReference type="ChEBI" id="CHEBI:29991"/>
        <dbReference type="ChEBI" id="CHEBI:30616"/>
        <dbReference type="ChEBI" id="CHEBI:33019"/>
        <dbReference type="ChEBI" id="CHEBI:57472"/>
        <dbReference type="ChEBI" id="CHEBI:57743"/>
        <dbReference type="ChEBI" id="CHEBI:456215"/>
        <dbReference type="EC" id="6.3.4.5"/>
    </reaction>
</comment>
<feature type="binding site" evidence="15">
    <location>
        <position position="280"/>
    </location>
    <ligand>
        <name>L-citrulline</name>
        <dbReference type="ChEBI" id="CHEBI:57743"/>
    </ligand>
</feature>
<evidence type="ECO:0000256" key="9">
    <source>
        <dbReference type="ARBA" id="ARBA00022598"/>
    </source>
</evidence>
<dbReference type="Gene3D" id="3.40.50.620">
    <property type="entry name" value="HUPs"/>
    <property type="match status" value="1"/>
</dbReference>
<dbReference type="Gene3D" id="3.90.1260.10">
    <property type="entry name" value="Argininosuccinate synthetase, chain A, domain 2"/>
    <property type="match status" value="1"/>
</dbReference>
<dbReference type="RefSeq" id="WP_142259524.1">
    <property type="nucleotide sequence ID" value="NZ_BMPV01000001.1"/>
</dbReference>
<keyword evidence="8 15" id="KW-0055">Arginine biosynthesis</keyword>
<feature type="binding site" evidence="15">
    <location>
        <position position="131"/>
    </location>
    <ligand>
        <name>ATP</name>
        <dbReference type="ChEBI" id="CHEBI:30616"/>
    </ligand>
</feature>
<dbReference type="Proteomes" id="UP000319213">
    <property type="component" value="Unassembled WGS sequence"/>
</dbReference>
<comment type="caution">
    <text evidence="19">The sequence shown here is derived from an EMBL/GenBank/DDBJ whole genome shotgun (WGS) entry which is preliminary data.</text>
</comment>
<comment type="pathway">
    <text evidence="2 15">Amino-acid biosynthesis; L-arginine biosynthesis; L-arginine from L-ornithine and carbamoyl phosphate: step 2/3.</text>
</comment>
<feature type="binding site" evidence="15">
    <location>
        <position position="131"/>
    </location>
    <ligand>
        <name>L-aspartate</name>
        <dbReference type="ChEBI" id="CHEBI:29991"/>
    </ligand>
</feature>
<dbReference type="GO" id="GO:0000050">
    <property type="term" value="P:urea cycle"/>
    <property type="evidence" value="ECO:0007669"/>
    <property type="project" value="TreeGrafter"/>
</dbReference>
<evidence type="ECO:0000256" key="7">
    <source>
        <dbReference type="ARBA" id="ARBA00022490"/>
    </source>
</evidence>
<dbReference type="Pfam" id="PF00764">
    <property type="entry name" value="Arginosuc_synth"/>
    <property type="match status" value="1"/>
</dbReference>
<keyword evidence="11 15" id="KW-0547">Nucleotide-binding</keyword>
<feature type="binding site" evidence="15">
    <location>
        <position position="194"/>
    </location>
    <ligand>
        <name>ATP</name>
        <dbReference type="ChEBI" id="CHEBI:30616"/>
    </ligand>
</feature>
<dbReference type="HAMAP" id="MF_00581">
    <property type="entry name" value="Arg_succ_synth_type2"/>
    <property type="match status" value="1"/>
</dbReference>
<dbReference type="OrthoDB" id="9801641at2"/>
<evidence type="ECO:0000259" key="18">
    <source>
        <dbReference type="Pfam" id="PF20979"/>
    </source>
</evidence>
<feature type="domain" description="Arginosuccinate synthase-like N-terminal" evidence="17">
    <location>
        <begin position="14"/>
        <end position="160"/>
    </location>
</feature>
<dbReference type="InterPro" id="IPR048267">
    <property type="entry name" value="Arginosuc_syn_N"/>
</dbReference>
<keyword evidence="10 15" id="KW-0028">Amino-acid biosynthesis</keyword>
<feature type="binding site" evidence="15">
    <location>
        <position position="43"/>
    </location>
    <ligand>
        <name>ATP</name>
        <dbReference type="ChEBI" id="CHEBI:30616"/>
    </ligand>
</feature>
<dbReference type="InterPro" id="IPR014729">
    <property type="entry name" value="Rossmann-like_a/b/a_fold"/>
</dbReference>
<feature type="binding site" evidence="15">
    <location>
        <position position="203"/>
    </location>
    <ligand>
        <name>L-citrulline</name>
        <dbReference type="ChEBI" id="CHEBI:57743"/>
    </ligand>
</feature>
<accession>A0A543IY95</accession>
<feature type="binding site" evidence="15">
    <location>
        <position position="129"/>
    </location>
    <ligand>
        <name>ATP</name>
        <dbReference type="ChEBI" id="CHEBI:30616"/>
    </ligand>
</feature>
<evidence type="ECO:0000256" key="3">
    <source>
        <dbReference type="ARBA" id="ARBA00009088"/>
    </source>
</evidence>
<dbReference type="EC" id="6.3.4.5" evidence="5 15"/>
<keyword evidence="20" id="KW-1185">Reference proteome</keyword>
<evidence type="ECO:0000256" key="5">
    <source>
        <dbReference type="ARBA" id="ARBA00012286"/>
    </source>
</evidence>
<dbReference type="InterPro" id="IPR001518">
    <property type="entry name" value="Arginosuc_synth"/>
</dbReference>
<dbReference type="PROSITE" id="PS00564">
    <property type="entry name" value="ARGININOSUCCIN_SYN_1"/>
    <property type="match status" value="1"/>
</dbReference>
<comment type="subunit">
    <text evidence="4 15">Homotetramer.</text>
</comment>
<dbReference type="GO" id="GO:0000053">
    <property type="term" value="P:argininosuccinate metabolic process"/>
    <property type="evidence" value="ECO:0007669"/>
    <property type="project" value="TreeGrafter"/>
</dbReference>
<evidence type="ECO:0000256" key="16">
    <source>
        <dbReference type="SAM" id="MobiDB-lite"/>
    </source>
</evidence>
<evidence type="ECO:0000256" key="1">
    <source>
        <dbReference type="ARBA" id="ARBA00004496"/>
    </source>
</evidence>
<dbReference type="InterPro" id="IPR024074">
    <property type="entry name" value="AS_cat/multimer_dom_body"/>
</dbReference>
<dbReference type="GO" id="GO:0042803">
    <property type="term" value="F:protein homodimerization activity"/>
    <property type="evidence" value="ECO:0007669"/>
    <property type="project" value="InterPro"/>
</dbReference>
<dbReference type="AlphaFoldDB" id="A0A543IY95"/>
<dbReference type="Pfam" id="PF20979">
    <property type="entry name" value="Arginosuc_syn_C"/>
    <property type="match status" value="1"/>
</dbReference>
<dbReference type="GO" id="GO:0006526">
    <property type="term" value="P:L-arginine biosynthetic process"/>
    <property type="evidence" value="ECO:0007669"/>
    <property type="project" value="UniProtKB-UniRule"/>
</dbReference>
<evidence type="ECO:0000256" key="10">
    <source>
        <dbReference type="ARBA" id="ARBA00022605"/>
    </source>
</evidence>
<keyword evidence="9 15" id="KW-0436">Ligase</keyword>
<dbReference type="SUPFAM" id="SSF69864">
    <property type="entry name" value="Argininosuccinate synthetase, C-terminal domain"/>
    <property type="match status" value="1"/>
</dbReference>
<dbReference type="CDD" id="cd01999">
    <property type="entry name" value="ASS"/>
    <property type="match status" value="1"/>
</dbReference>
<feature type="binding site" evidence="15">
    <location>
        <position position="136"/>
    </location>
    <ligand>
        <name>ATP</name>
        <dbReference type="ChEBI" id="CHEBI:30616"/>
    </ligand>
</feature>
<dbReference type="InterPro" id="IPR023437">
    <property type="entry name" value="Arg_succ_synth_type2_subfam"/>
</dbReference>
<comment type="subcellular location">
    <subcellularLocation>
        <location evidence="1 15">Cytoplasm</location>
    </subcellularLocation>
</comment>
<evidence type="ECO:0000256" key="8">
    <source>
        <dbReference type="ARBA" id="ARBA00022571"/>
    </source>
</evidence>
<keyword evidence="7 15" id="KW-0963">Cytoplasm</keyword>
<feature type="binding site" evidence="15">
    <location>
        <position position="135"/>
    </location>
    <ligand>
        <name>L-aspartate</name>
        <dbReference type="ChEBI" id="CHEBI:29991"/>
    </ligand>
</feature>
<dbReference type="InterPro" id="IPR023434">
    <property type="entry name" value="Arginosuc_synth_type_1_subfam"/>
</dbReference>
<dbReference type="PROSITE" id="PS00565">
    <property type="entry name" value="ARGININOSUCCIN_SYN_2"/>
    <property type="match status" value="1"/>
</dbReference>
<organism evidence="19 20">
    <name type="scientific">Thermopolyspora flexuosa</name>
    <dbReference type="NCBI Taxonomy" id="103836"/>
    <lineage>
        <taxon>Bacteria</taxon>
        <taxon>Bacillati</taxon>
        <taxon>Actinomycetota</taxon>
        <taxon>Actinomycetes</taxon>
        <taxon>Streptosporangiales</taxon>
        <taxon>Streptosporangiaceae</taxon>
        <taxon>Thermopolyspora</taxon>
    </lineage>
</organism>
<proteinExistence type="inferred from homology"/>
<dbReference type="InterPro" id="IPR018223">
    <property type="entry name" value="Arginosuc_synth_CS"/>
</dbReference>
<feature type="binding site" evidence="15">
    <location>
        <position position="136"/>
    </location>
    <ligand>
        <name>L-aspartate</name>
        <dbReference type="ChEBI" id="CHEBI:29991"/>
    </ligand>
</feature>
<dbReference type="InterPro" id="IPR024073">
    <property type="entry name" value="AS_multimer_C_tail"/>
</dbReference>
<evidence type="ECO:0000256" key="2">
    <source>
        <dbReference type="ARBA" id="ARBA00004967"/>
    </source>
</evidence>
<feature type="domain" description="Arginosuccinate synthase C-terminal" evidence="18">
    <location>
        <begin position="191"/>
        <end position="391"/>
    </location>
</feature>
<dbReference type="GO" id="GO:0005524">
    <property type="term" value="F:ATP binding"/>
    <property type="evidence" value="ECO:0007669"/>
    <property type="project" value="UniProtKB-UniRule"/>
</dbReference>
<feature type="binding site" evidence="15">
    <location>
        <position position="201"/>
    </location>
    <ligand>
        <name>L-citrulline</name>
        <dbReference type="ChEBI" id="CHEBI:57743"/>
    </ligand>
</feature>
<evidence type="ECO:0000256" key="14">
    <source>
        <dbReference type="ARBA" id="ARBA00049077"/>
    </source>
</evidence>
<dbReference type="PANTHER" id="PTHR11587:SF2">
    <property type="entry name" value="ARGININOSUCCINATE SYNTHASE"/>
    <property type="match status" value="1"/>
</dbReference>
<dbReference type="GO" id="GO:0004055">
    <property type="term" value="F:argininosuccinate synthase activity"/>
    <property type="evidence" value="ECO:0007669"/>
    <property type="project" value="UniProtKB-UniRule"/>
</dbReference>
<protein>
    <recommendedName>
        <fullName evidence="6 15">Argininosuccinate synthase</fullName>
        <ecNumber evidence="5 15">6.3.4.5</ecNumber>
    </recommendedName>
    <alternativeName>
        <fullName evidence="13 15">Citrulline--aspartate ligase</fullName>
    </alternativeName>
</protein>
<evidence type="ECO:0000256" key="12">
    <source>
        <dbReference type="ARBA" id="ARBA00022840"/>
    </source>
</evidence>
<dbReference type="SUPFAM" id="SSF52402">
    <property type="entry name" value="Adenine nucleotide alpha hydrolases-like"/>
    <property type="match status" value="1"/>
</dbReference>
<feature type="binding site" evidence="15">
    <location>
        <position position="135"/>
    </location>
    <ligand>
        <name>L-citrulline</name>
        <dbReference type="ChEBI" id="CHEBI:57743"/>
    </ligand>
</feature>
<feature type="binding site" evidence="15">
    <location>
        <position position="139"/>
    </location>
    <ligand>
        <name>L-citrulline</name>
        <dbReference type="ChEBI" id="CHEBI:57743"/>
    </ligand>
</feature>
<dbReference type="PANTHER" id="PTHR11587">
    <property type="entry name" value="ARGININOSUCCINATE SYNTHASE"/>
    <property type="match status" value="1"/>
</dbReference>
<evidence type="ECO:0000256" key="13">
    <source>
        <dbReference type="ARBA" id="ARBA00029916"/>
    </source>
</evidence>
<evidence type="ECO:0000313" key="20">
    <source>
        <dbReference type="Proteomes" id="UP000319213"/>
    </source>
</evidence>
<dbReference type="GO" id="GO:0005737">
    <property type="term" value="C:cytoplasm"/>
    <property type="evidence" value="ECO:0007669"/>
    <property type="project" value="UniProtKB-SubCell"/>
</dbReference>
<comment type="similarity">
    <text evidence="3 15">Belongs to the argininosuccinate synthase family. Type 2 subfamily.</text>
</comment>
<dbReference type="UniPathway" id="UPA00068">
    <property type="reaction ID" value="UER00113"/>
</dbReference>
<reference evidence="19 20" key="1">
    <citation type="submission" date="2019-06" db="EMBL/GenBank/DDBJ databases">
        <title>Sequencing the genomes of 1000 actinobacteria strains.</title>
        <authorList>
            <person name="Klenk H.-P."/>
        </authorList>
    </citation>
    <scope>NUCLEOTIDE SEQUENCE [LARGE SCALE GENOMIC DNA]</scope>
    <source>
        <strain evidence="19 20">DSM 43186</strain>
    </source>
</reference>
<evidence type="ECO:0000259" key="17">
    <source>
        <dbReference type="Pfam" id="PF00764"/>
    </source>
</evidence>
<evidence type="ECO:0000313" key="19">
    <source>
        <dbReference type="EMBL" id="TQM75521.1"/>
    </source>
</evidence>
<feature type="region of interest" description="Disordered" evidence="16">
    <location>
        <begin position="459"/>
        <end position="482"/>
    </location>
</feature>
<feature type="binding site" evidence="15">
    <location>
        <position position="192"/>
    </location>
    <ligand>
        <name>L-citrulline</name>
        <dbReference type="ChEBI" id="CHEBI:57743"/>
    </ligand>
</feature>
<evidence type="ECO:0000256" key="6">
    <source>
        <dbReference type="ARBA" id="ARBA00014810"/>
    </source>
</evidence>
<dbReference type="Gene3D" id="1.10.287.400">
    <property type="match status" value="1"/>
</dbReference>
<dbReference type="InterPro" id="IPR048268">
    <property type="entry name" value="Arginosuc_syn_C"/>
</dbReference>
<name>A0A543IY95_9ACTN</name>
<keyword evidence="12 15" id="KW-0067">ATP-binding</keyword>